<evidence type="ECO:0000313" key="2">
    <source>
        <dbReference type="EMBL" id="AWH87434.1"/>
    </source>
</evidence>
<evidence type="ECO:0000313" key="3">
    <source>
        <dbReference type="Proteomes" id="UP000244908"/>
    </source>
</evidence>
<gene>
    <name evidence="2" type="ORF">HYN51_01975</name>
</gene>
<dbReference type="RefSeq" id="WP_108899522.1">
    <property type="nucleotide sequence ID" value="NZ_CP029185.2"/>
</dbReference>
<sequence>MHNYIINDRVMFNTFTGGLSRLDEPQKLSALSSNAKRLFLRLIDGGYQIVPFEQLTNEIQEIENVTNTAESIVSELSGITQAFHQLGEFEPILTTYSYGVQLSTDVELKVIASDRTFNDDSKEKPYIAKKSLIASTTIGDKNIASPAPQPKSRFNWYYSRIALVAALFIFLFYFAFGLFTSKPSYFADYHHQETYQQCDIFIHNQKPTDLANLKNRLDEFSVACDKPKRVYFSLPADDRRESIQACDRDPDSANASCSNFYVVKVK</sequence>
<dbReference type="AlphaFoldDB" id="A0A2Y9TVH5"/>
<name>A0A2Y9TVH5_9GAMM</name>
<dbReference type="OrthoDB" id="6636347at2"/>
<keyword evidence="1" id="KW-0472">Membrane</keyword>
<dbReference type="KEGG" id="lpv:HYN51_01975"/>
<keyword evidence="1" id="KW-1133">Transmembrane helix</keyword>
<reference evidence="2 3" key="1">
    <citation type="journal article" date="2019" name="Int. J. Syst. Evol. Microbiol.">
        <title>Limnobaculum parvum gen. nov., sp. nov., isolated from a freshwater lake.</title>
        <authorList>
            <person name="Baek C."/>
            <person name="Shin S.K."/>
            <person name="Yi H."/>
        </authorList>
    </citation>
    <scope>NUCLEOTIDE SEQUENCE [LARGE SCALE GENOMIC DNA]</scope>
    <source>
        <strain evidence="2 3">HYN0051</strain>
    </source>
</reference>
<evidence type="ECO:0000256" key="1">
    <source>
        <dbReference type="SAM" id="Phobius"/>
    </source>
</evidence>
<dbReference type="EMBL" id="CP029185">
    <property type="protein sequence ID" value="AWH87434.1"/>
    <property type="molecule type" value="Genomic_DNA"/>
</dbReference>
<keyword evidence="3" id="KW-1185">Reference proteome</keyword>
<organism evidence="2 3">
    <name type="scientific">Limnobaculum parvum</name>
    <dbReference type="NCBI Taxonomy" id="2172103"/>
    <lineage>
        <taxon>Bacteria</taxon>
        <taxon>Pseudomonadati</taxon>
        <taxon>Pseudomonadota</taxon>
        <taxon>Gammaproteobacteria</taxon>
        <taxon>Enterobacterales</taxon>
        <taxon>Budviciaceae</taxon>
        <taxon>Limnobaculum</taxon>
    </lineage>
</organism>
<proteinExistence type="predicted"/>
<dbReference type="Proteomes" id="UP000244908">
    <property type="component" value="Chromosome"/>
</dbReference>
<keyword evidence="1" id="KW-0812">Transmembrane</keyword>
<protein>
    <submittedName>
        <fullName evidence="2">Uncharacterized protein</fullName>
    </submittedName>
</protein>
<feature type="transmembrane region" description="Helical" evidence="1">
    <location>
        <begin position="161"/>
        <end position="179"/>
    </location>
</feature>
<accession>A0A2Y9TVH5</accession>